<proteinExistence type="predicted"/>
<name>A0ABT3HNZ3_9FLAO</name>
<comment type="caution">
    <text evidence="2">The sequence shown here is derived from an EMBL/GenBank/DDBJ whole genome shotgun (WGS) entry which is preliminary data.</text>
</comment>
<sequence length="776" mass="88408">MINGNPNPIVGKDEYYTLVDSSLGLTFSNTAPKYKWRIKKKVKGTWKDITKEPQKTGLSTPFKFGEAVIGEQFVIEAYKETKNILTQKNEIHKMGELIVVPKSSKEPKITQVVLFNRGARDVNKASYTDRLIARAYCVGMFNKTINFHLWEDDAPKGGHNAEINKNNRHNKAYPARVNIDGIAEAVISLAADQKVLRQVANKMMMKGDKDEGQYHEFYVTASYDGKILNANQTNVDVINPDYKKEQPKPKSTSTPTKPAQTSKPAPSPKKDESLVAKSINFVIDAVVGAFETPEKTKSPAMVKSVPAQKTTTTCICKEQYKDLVWGGKVSCEFRKKVVQICAELWGESRKMEMANGLMAVMAVETRGSFKAQQLEGWRSYKNPNEMTIQDFWKDGNRKSSRAVGLIQFTQDALQNNLNEYKSNPNLSIEERFDELNKLKLSYAKMGEIKQLDKVKKYFEPSKNNIKSPEDIYLKVFAPIGVGKSDDYVLYQKYDNPKTDKEKTNTKNYNANQSVDTKSTGIYKSDNKIQRSEILERLHESLKEGKEFLVKNYTCNILDEKKTEEKENNKWHNPVENPRLTKYNFDGNIKPSSGTYGECRRTKKGEKKYHGGFDFFAIPGKDKVYSCLKGNIYEVRYSANAGWIVRIKIQNVKDLLEQEKKVNYKLQYADEWKGRDIKESDNVYLIYMHLDSVSFTENDARNKREVEAGTVLGYAGVSGSIASGGRAPHLHMEIATVLDPFTEGRQYRTNPARFVKLNSYDTKDQDEAAKKPHYFKK</sequence>
<dbReference type="SUPFAM" id="SSF51261">
    <property type="entry name" value="Duplicated hybrid motif"/>
    <property type="match status" value="1"/>
</dbReference>
<evidence type="ECO:0000313" key="3">
    <source>
        <dbReference type="Proteomes" id="UP001163719"/>
    </source>
</evidence>
<evidence type="ECO:0000313" key="2">
    <source>
        <dbReference type="EMBL" id="MCW3161468.1"/>
    </source>
</evidence>
<dbReference type="CDD" id="cd12797">
    <property type="entry name" value="M23_peptidase"/>
    <property type="match status" value="1"/>
</dbReference>
<accession>A0ABT3HNZ3</accession>
<protein>
    <submittedName>
        <fullName evidence="2">M23 family metallopeptidase</fullName>
    </submittedName>
</protein>
<reference evidence="2" key="1">
    <citation type="submission" date="2022-10" db="EMBL/GenBank/DDBJ databases">
        <title>Chryseobacterium babae sp. nov. isolated from the gut of the beetle Oryctes rhinoceros, and Chryseobacterium kimseyorum sp. nov., isolated from a stick insect rearing cage.</title>
        <authorList>
            <person name="Shelomi M."/>
            <person name="Han C.-J."/>
            <person name="Chen W.-M."/>
            <person name="Chen H.-K."/>
            <person name="Liaw S.-J."/>
            <person name="Muhle E."/>
            <person name="Clermont D."/>
        </authorList>
    </citation>
    <scope>NUCLEOTIDE SEQUENCE</scope>
    <source>
        <strain evidence="2">WLa1L2M3</strain>
    </source>
</reference>
<organism evidence="2 3">
    <name type="scientific">Chryseobacterium oryctis</name>
    <dbReference type="NCBI Taxonomy" id="2952618"/>
    <lineage>
        <taxon>Bacteria</taxon>
        <taxon>Pseudomonadati</taxon>
        <taxon>Bacteroidota</taxon>
        <taxon>Flavobacteriia</taxon>
        <taxon>Flavobacteriales</taxon>
        <taxon>Weeksellaceae</taxon>
        <taxon>Chryseobacterium group</taxon>
        <taxon>Chryseobacterium</taxon>
    </lineage>
</organism>
<dbReference type="InterPro" id="IPR050570">
    <property type="entry name" value="Cell_wall_metabolism_enzyme"/>
</dbReference>
<dbReference type="RefSeq" id="WP_264743408.1">
    <property type="nucleotide sequence ID" value="NZ_JAPDHV010000003.1"/>
</dbReference>
<keyword evidence="3" id="KW-1185">Reference proteome</keyword>
<feature type="compositionally biased region" description="Low complexity" evidence="1">
    <location>
        <begin position="249"/>
        <end position="264"/>
    </location>
</feature>
<dbReference type="PANTHER" id="PTHR21666">
    <property type="entry name" value="PEPTIDASE-RELATED"/>
    <property type="match status" value="1"/>
</dbReference>
<evidence type="ECO:0000256" key="1">
    <source>
        <dbReference type="SAM" id="MobiDB-lite"/>
    </source>
</evidence>
<dbReference type="Gene3D" id="2.70.70.10">
    <property type="entry name" value="Glucose Permease (Domain IIA)"/>
    <property type="match status" value="1"/>
</dbReference>
<dbReference type="PANTHER" id="PTHR21666:SF270">
    <property type="entry name" value="MUREIN HYDROLASE ACTIVATOR ENVC"/>
    <property type="match status" value="1"/>
</dbReference>
<feature type="region of interest" description="Disordered" evidence="1">
    <location>
        <begin position="239"/>
        <end position="272"/>
    </location>
</feature>
<gene>
    <name evidence="2" type="ORF">OH806_09355</name>
</gene>
<dbReference type="EMBL" id="JAPDHV010000003">
    <property type="protein sequence ID" value="MCW3161468.1"/>
    <property type="molecule type" value="Genomic_DNA"/>
</dbReference>
<dbReference type="InterPro" id="IPR011055">
    <property type="entry name" value="Dup_hybrid_motif"/>
</dbReference>
<dbReference type="Proteomes" id="UP001163719">
    <property type="component" value="Unassembled WGS sequence"/>
</dbReference>